<evidence type="ECO:0000256" key="1">
    <source>
        <dbReference type="SAM" id="Phobius"/>
    </source>
</evidence>
<keyword evidence="1" id="KW-0812">Transmembrane</keyword>
<dbReference type="AlphaFoldDB" id="Q4RZ96"/>
<evidence type="ECO:0000313" key="2">
    <source>
        <dbReference type="EMBL" id="CAG06286.1"/>
    </source>
</evidence>
<feature type="transmembrane region" description="Helical" evidence="1">
    <location>
        <begin position="38"/>
        <end position="57"/>
    </location>
</feature>
<sequence>MATSLGSNTYNRQNWEDAVRFVIHICAGKWCTHCNYNYNVKILSIVFMIVPLPRIMFS</sequence>
<name>Q4RZ96_TETNG</name>
<dbReference type="OrthoDB" id="10259600at2759"/>
<protein>
    <submittedName>
        <fullName evidence="2">Chromosome 1 SCAF14944, whole genome shotgun sequence</fullName>
    </submittedName>
</protein>
<keyword evidence="1" id="KW-1133">Transmembrane helix</keyword>
<dbReference type="EMBL" id="CAAE01014944">
    <property type="protein sequence ID" value="CAG06286.1"/>
    <property type="molecule type" value="Genomic_DNA"/>
</dbReference>
<proteinExistence type="predicted"/>
<reference evidence="2" key="2">
    <citation type="submission" date="2004-02" db="EMBL/GenBank/DDBJ databases">
        <authorList>
            <consortium name="Genoscope"/>
            <consortium name="Whitehead Institute Centre for Genome Research"/>
        </authorList>
    </citation>
    <scope>NUCLEOTIDE SEQUENCE</scope>
</reference>
<dbReference type="KEGG" id="tng:GSTEN00026590G001"/>
<reference evidence="2" key="1">
    <citation type="journal article" date="2004" name="Nature">
        <title>Genome duplication in the teleost fish Tetraodon nigroviridis reveals the early vertebrate proto-karyotype.</title>
        <authorList>
            <person name="Jaillon O."/>
            <person name="Aury J.-M."/>
            <person name="Brunet F."/>
            <person name="Petit J.-L."/>
            <person name="Stange-Thomann N."/>
            <person name="Mauceli E."/>
            <person name="Bouneau L."/>
            <person name="Fischer C."/>
            <person name="Ozouf-Costaz C."/>
            <person name="Bernot A."/>
            <person name="Nicaud S."/>
            <person name="Jaffe D."/>
            <person name="Fisher S."/>
            <person name="Lutfalla G."/>
            <person name="Dossat C."/>
            <person name="Segurens B."/>
            <person name="Dasilva C."/>
            <person name="Salanoubat M."/>
            <person name="Levy M."/>
            <person name="Boudet N."/>
            <person name="Castellano S."/>
            <person name="Anthouard V."/>
            <person name="Jubin C."/>
            <person name="Castelli V."/>
            <person name="Katinka M."/>
            <person name="Vacherie B."/>
            <person name="Biemont C."/>
            <person name="Skalli Z."/>
            <person name="Cattolico L."/>
            <person name="Poulain J."/>
            <person name="De Berardinis V."/>
            <person name="Cruaud C."/>
            <person name="Duprat S."/>
            <person name="Brottier P."/>
            <person name="Coutanceau J.-P."/>
            <person name="Gouzy J."/>
            <person name="Parra G."/>
            <person name="Lardier G."/>
            <person name="Chapple C."/>
            <person name="McKernan K.J."/>
            <person name="McEwan P."/>
            <person name="Bosak S."/>
            <person name="Kellis M."/>
            <person name="Volff J.-N."/>
            <person name="Guigo R."/>
            <person name="Zody M.C."/>
            <person name="Mesirov J."/>
            <person name="Lindblad-Toh K."/>
            <person name="Birren B."/>
            <person name="Nusbaum C."/>
            <person name="Kahn D."/>
            <person name="Robinson-Rechavi M."/>
            <person name="Laudet V."/>
            <person name="Schachter V."/>
            <person name="Quetier F."/>
            <person name="Saurin W."/>
            <person name="Scarpelli C."/>
            <person name="Wincker P."/>
            <person name="Lander E.S."/>
            <person name="Weissenbach J."/>
            <person name="Roest Crollius H."/>
        </authorList>
    </citation>
    <scope>NUCLEOTIDE SEQUENCE [LARGE SCALE GENOMIC DNA]</scope>
</reference>
<gene>
    <name evidence="2" type="ORF">GSTENG00026590001</name>
</gene>
<organism evidence="2">
    <name type="scientific">Tetraodon nigroviridis</name>
    <name type="common">Spotted green pufferfish</name>
    <name type="synonym">Chelonodon nigroviridis</name>
    <dbReference type="NCBI Taxonomy" id="99883"/>
    <lineage>
        <taxon>Eukaryota</taxon>
        <taxon>Metazoa</taxon>
        <taxon>Chordata</taxon>
        <taxon>Craniata</taxon>
        <taxon>Vertebrata</taxon>
        <taxon>Euteleostomi</taxon>
        <taxon>Actinopterygii</taxon>
        <taxon>Neopterygii</taxon>
        <taxon>Teleostei</taxon>
        <taxon>Neoteleostei</taxon>
        <taxon>Acanthomorphata</taxon>
        <taxon>Eupercaria</taxon>
        <taxon>Tetraodontiformes</taxon>
        <taxon>Tetradontoidea</taxon>
        <taxon>Tetraodontidae</taxon>
        <taxon>Tetraodon</taxon>
    </lineage>
</organism>
<accession>Q4RZ96</accession>
<keyword evidence="1" id="KW-0472">Membrane</keyword>